<dbReference type="CDD" id="cd00082">
    <property type="entry name" value="HisKA"/>
    <property type="match status" value="1"/>
</dbReference>
<dbReference type="InterPro" id="IPR036097">
    <property type="entry name" value="HisK_dim/P_sf"/>
</dbReference>
<dbReference type="SUPFAM" id="SSF55874">
    <property type="entry name" value="ATPase domain of HSP90 chaperone/DNA topoisomerase II/histidine kinase"/>
    <property type="match status" value="1"/>
</dbReference>
<evidence type="ECO:0000256" key="7">
    <source>
        <dbReference type="ARBA" id="ARBA00022553"/>
    </source>
</evidence>
<keyword evidence="15" id="KW-0175">Coiled coil</keyword>
<dbReference type="Pfam" id="PF09084">
    <property type="entry name" value="NMT1"/>
    <property type="match status" value="1"/>
</dbReference>
<keyword evidence="9" id="KW-0479">Metal-binding</keyword>
<evidence type="ECO:0000256" key="3">
    <source>
        <dbReference type="ARBA" id="ARBA00004948"/>
    </source>
</evidence>
<dbReference type="InterPro" id="IPR003594">
    <property type="entry name" value="HATPase_dom"/>
</dbReference>
<evidence type="ECO:0000256" key="16">
    <source>
        <dbReference type="SAM" id="Phobius"/>
    </source>
</evidence>
<dbReference type="Gene3D" id="3.40.190.10">
    <property type="entry name" value="Periplasmic binding protein-like II"/>
    <property type="match status" value="4"/>
</dbReference>
<accession>A0A7M1AUN9</accession>
<keyword evidence="16" id="KW-1133">Transmembrane helix</keyword>
<dbReference type="PROSITE" id="PS50109">
    <property type="entry name" value="HIS_KIN"/>
    <property type="match status" value="1"/>
</dbReference>
<dbReference type="Pfam" id="PF02518">
    <property type="entry name" value="HATPase_c"/>
    <property type="match status" value="1"/>
</dbReference>
<dbReference type="InterPro" id="IPR036890">
    <property type="entry name" value="HATPase_C_sf"/>
</dbReference>
<dbReference type="InterPro" id="IPR001638">
    <property type="entry name" value="Solute-binding_3/MltF_N"/>
</dbReference>
<dbReference type="PRINTS" id="PR00344">
    <property type="entry name" value="BCTRLSENSOR"/>
</dbReference>
<dbReference type="CDD" id="cd01007">
    <property type="entry name" value="PBP2_BvgS_HisK_like"/>
    <property type="match status" value="1"/>
</dbReference>
<evidence type="ECO:0000313" key="18">
    <source>
        <dbReference type="EMBL" id="QOP41096.1"/>
    </source>
</evidence>
<keyword evidence="12" id="KW-0408">Iron</keyword>
<comment type="function">
    <text evidence="2">Responsible for the formation of the pyrimidine heterocycle in the thiamine biosynthesis pathway. Catalyzes the formation of hydroxymethylpyrimidine phosphate (HMP-P) from histidine and pyridoxal phosphate (PLP). The protein uses PLP and the active site histidine to form HMP-P, generating an inactive enzyme. The enzyme can only undergo a single turnover, which suggests it is a suicide enzyme.</text>
</comment>
<feature type="domain" description="Histidine kinase" evidence="17">
    <location>
        <begin position="645"/>
        <end position="858"/>
    </location>
</feature>
<dbReference type="SMART" id="SM00387">
    <property type="entry name" value="HATPase_c"/>
    <property type="match status" value="1"/>
</dbReference>
<keyword evidence="7" id="KW-0597">Phosphoprotein</keyword>
<feature type="coiled-coil region" evidence="15">
    <location>
        <begin position="587"/>
        <end position="618"/>
    </location>
</feature>
<comment type="subunit">
    <text evidence="5">Homodimer.</text>
</comment>
<evidence type="ECO:0000256" key="9">
    <source>
        <dbReference type="ARBA" id="ARBA00022723"/>
    </source>
</evidence>
<dbReference type="Proteomes" id="UP000593910">
    <property type="component" value="Chromosome"/>
</dbReference>
<evidence type="ECO:0000256" key="15">
    <source>
        <dbReference type="SAM" id="Coils"/>
    </source>
</evidence>
<evidence type="ECO:0000256" key="4">
    <source>
        <dbReference type="ARBA" id="ARBA00009406"/>
    </source>
</evidence>
<dbReference type="EC" id="2.7.13.3" evidence="6"/>
<dbReference type="Gene3D" id="3.30.565.10">
    <property type="entry name" value="Histidine kinase-like ATPase, C-terminal domain"/>
    <property type="match status" value="1"/>
</dbReference>
<evidence type="ECO:0000256" key="2">
    <source>
        <dbReference type="ARBA" id="ARBA00003469"/>
    </source>
</evidence>
<dbReference type="PANTHER" id="PTHR31528">
    <property type="entry name" value="4-AMINO-5-HYDROXYMETHYL-2-METHYLPYRIMIDINE PHOSPHATE SYNTHASE THI11-RELATED"/>
    <property type="match status" value="1"/>
</dbReference>
<evidence type="ECO:0000256" key="13">
    <source>
        <dbReference type="ARBA" id="ARBA00033171"/>
    </source>
</evidence>
<dbReference type="Gene3D" id="1.10.287.130">
    <property type="match status" value="1"/>
</dbReference>
<dbReference type="GO" id="GO:0000155">
    <property type="term" value="F:phosphorelay sensor kinase activity"/>
    <property type="evidence" value="ECO:0007669"/>
    <property type="project" value="InterPro"/>
</dbReference>
<keyword evidence="11" id="KW-0784">Thiamine biosynthesis</keyword>
<dbReference type="RefSeq" id="WP_193114515.1">
    <property type="nucleotide sequence ID" value="NZ_CP041165.1"/>
</dbReference>
<dbReference type="GO" id="GO:0046872">
    <property type="term" value="F:metal ion binding"/>
    <property type="evidence" value="ECO:0007669"/>
    <property type="project" value="UniProtKB-KW"/>
</dbReference>
<reference evidence="18 19" key="1">
    <citation type="submission" date="2019-06" db="EMBL/GenBank/DDBJ databases">
        <title>Sulfurimonas gotlandica sp. nov., a chemoautotrophic and psychrotolerant epsilonproteobacterium isolated from a pelagic redoxcline, and an emended description of the genus Sulfurimonas.</title>
        <authorList>
            <person name="Wang S."/>
            <person name="Jiang L."/>
            <person name="Shao Z."/>
        </authorList>
    </citation>
    <scope>NUCLEOTIDE SEQUENCE [LARGE SCALE GENOMIC DNA]</scope>
    <source>
        <strain evidence="18 19">B2</strain>
    </source>
</reference>
<keyword evidence="8" id="KW-0808">Transferase</keyword>
<keyword evidence="16" id="KW-0472">Membrane</keyword>
<dbReference type="InterPro" id="IPR015168">
    <property type="entry name" value="SsuA/THI5"/>
</dbReference>
<comment type="catalytic activity">
    <reaction evidence="14">
        <text>N(6)-(pyridoxal phosphate)-L-lysyl-[4-amino-5-hydroxymethyl-2-methylpyrimidine phosphate synthase] + L-histidyl-[4-amino-5-hydroxymethyl-2-methylpyrimidine phosphate synthase] + 2 Fe(3+) + 4 H2O = L-lysyl-[4-amino-5-hydroxymethyl-2-methylpyrimidine phosphate synthase] + (2S)-2-amino-5-hydroxy-4-oxopentanoyl-[4-amino-5-hydroxymethyl-2-methylpyrimidine phosphate synthase] + 4-amino-2-methyl-5-(phosphooxymethyl)pyrimidine + 3-oxopropanoate + 2 Fe(2+) + 2 H(+)</text>
        <dbReference type="Rhea" id="RHEA:65756"/>
        <dbReference type="Rhea" id="RHEA-COMP:16892"/>
        <dbReference type="Rhea" id="RHEA-COMP:16893"/>
        <dbReference type="Rhea" id="RHEA-COMP:16894"/>
        <dbReference type="Rhea" id="RHEA-COMP:16895"/>
        <dbReference type="ChEBI" id="CHEBI:15377"/>
        <dbReference type="ChEBI" id="CHEBI:15378"/>
        <dbReference type="ChEBI" id="CHEBI:29033"/>
        <dbReference type="ChEBI" id="CHEBI:29034"/>
        <dbReference type="ChEBI" id="CHEBI:29969"/>
        <dbReference type="ChEBI" id="CHEBI:29979"/>
        <dbReference type="ChEBI" id="CHEBI:33190"/>
        <dbReference type="ChEBI" id="CHEBI:58354"/>
        <dbReference type="ChEBI" id="CHEBI:143915"/>
        <dbReference type="ChEBI" id="CHEBI:157692"/>
    </reaction>
    <physiologicalReaction direction="left-to-right" evidence="14">
        <dbReference type="Rhea" id="RHEA:65757"/>
    </physiologicalReaction>
</comment>
<evidence type="ECO:0000256" key="14">
    <source>
        <dbReference type="ARBA" id="ARBA00048179"/>
    </source>
</evidence>
<dbReference type="EMBL" id="CP041165">
    <property type="protein sequence ID" value="QOP41096.1"/>
    <property type="molecule type" value="Genomic_DNA"/>
</dbReference>
<evidence type="ECO:0000256" key="6">
    <source>
        <dbReference type="ARBA" id="ARBA00012438"/>
    </source>
</evidence>
<evidence type="ECO:0000256" key="5">
    <source>
        <dbReference type="ARBA" id="ARBA00011738"/>
    </source>
</evidence>
<organism evidence="18 19">
    <name type="scientific">Sulfurimonas marina</name>
    <dbReference type="NCBI Taxonomy" id="2590551"/>
    <lineage>
        <taxon>Bacteria</taxon>
        <taxon>Pseudomonadati</taxon>
        <taxon>Campylobacterota</taxon>
        <taxon>Epsilonproteobacteria</taxon>
        <taxon>Campylobacterales</taxon>
        <taxon>Sulfurimonadaceae</taxon>
        <taxon>Sulfurimonas</taxon>
    </lineage>
</organism>
<keyword evidence="10" id="KW-0663">Pyridoxal phosphate</keyword>
<sequence length="862" mass="99272">MMKALLILCLFVLSLHGNLTEEKELEKISLQLHWKYQFEYAGFIAAKEKGFYKDVGLDVEFLEYNKGIDIEEAVLRGKATYGIYNSSTMIDYLRGKPIKLVASFFKRAALVLITKPNIKSPEDLKGKTIMAAAKKDFLLNFKPFLDVYGISVDDMRLVPHTYSIDDFMSSKVDGMTAFVSDQVYKLDNEGIKYNILDPSNDNLFVLQMELFTTDNEVKNHPKRVLDFRNASIKGWQYALSHKKELVEIIHKKYAPNISKSDLLDEAKGIEKLILPYTYDIGSIDKNFLSKQMEFFKKEYKLDPSKDLSNFVFNYEYIDKSLCLTSKEKEYIKKHPVIDVCIHNEQFPIDGIDKGKMTGVMSDIFNDISQTTSLSFRAIASKSHKELNQKLRRGECQILSIYATSSKDHPTVEPTQPFMNIHFTLLGTLDKSFVIHPDNLEGKKIVVQMESYKNYLLSLYPHLDIVVENDKNKMVKMVLSSKVHALAALDFQADYLIDKYGYGKLKITGFLAKNHPISTSIGIQKDEPVLASIIGKGLAKISQDRIDNILNEWRITRYHQSINYSLVIATVIIMGLILLVMIYYQRKLKNFNKELENQVAEQTKLLREYNHSLEETVEEKAQELIKKDELLTMQSKQAVMGEMISMIAHQWRQPLNTITLQISNMQLKYLMEEKLDKDEVIKTFEAINSTILYLSETIDDFKTYFRKDKELVDVSLKELIEKALNLIRPRLKDVQVHLYIAENIRAKVYFNELVQVVLNILNNAIDAYDTCKTCSKEIHISVKQKENMNVIHIEDNAGGIKEAHLEKLFEPYFSTKGKNGTGLGLYMSQMIIEKQFGGFLKVDTYDDKTNFKIYLPITYPVSP</sequence>
<dbReference type="GO" id="GO:0009228">
    <property type="term" value="P:thiamine biosynthetic process"/>
    <property type="evidence" value="ECO:0007669"/>
    <property type="project" value="UniProtKB-KW"/>
</dbReference>
<feature type="transmembrane region" description="Helical" evidence="16">
    <location>
        <begin position="563"/>
        <end position="583"/>
    </location>
</feature>
<keyword evidence="16" id="KW-0812">Transmembrane</keyword>
<dbReference type="InterPro" id="IPR005467">
    <property type="entry name" value="His_kinase_dom"/>
</dbReference>
<evidence type="ECO:0000256" key="8">
    <source>
        <dbReference type="ARBA" id="ARBA00022679"/>
    </source>
</evidence>
<evidence type="ECO:0000256" key="11">
    <source>
        <dbReference type="ARBA" id="ARBA00022977"/>
    </source>
</evidence>
<dbReference type="SUPFAM" id="SSF47384">
    <property type="entry name" value="Homodimeric domain of signal transducing histidine kinase"/>
    <property type="match status" value="1"/>
</dbReference>
<comment type="similarity">
    <text evidence="4">Belongs to the NMT1/THI5 family.</text>
</comment>
<evidence type="ECO:0000259" key="17">
    <source>
        <dbReference type="PROSITE" id="PS50109"/>
    </source>
</evidence>
<dbReference type="InterPro" id="IPR004358">
    <property type="entry name" value="Sig_transdc_His_kin-like_C"/>
</dbReference>
<comment type="pathway">
    <text evidence="3">Cofactor biosynthesis; thiamine diphosphate biosynthesis.</text>
</comment>
<dbReference type="PANTHER" id="PTHR31528:SF1">
    <property type="entry name" value="4-AMINO-5-HYDROXYMETHYL-2-METHYLPYRIMIDINE PHOSPHATE SYNTHASE THI11-RELATED"/>
    <property type="match status" value="1"/>
</dbReference>
<dbReference type="InterPro" id="IPR027939">
    <property type="entry name" value="NMT1/THI5"/>
</dbReference>
<protein>
    <recommendedName>
        <fullName evidence="6">histidine kinase</fullName>
        <ecNumber evidence="6">2.7.13.3</ecNumber>
    </recommendedName>
    <alternativeName>
        <fullName evidence="13">Thiamine pyrimidine synthase</fullName>
    </alternativeName>
</protein>
<evidence type="ECO:0000313" key="19">
    <source>
        <dbReference type="Proteomes" id="UP000593910"/>
    </source>
</evidence>
<dbReference type="SMART" id="SM00062">
    <property type="entry name" value="PBPb"/>
    <property type="match status" value="1"/>
</dbReference>
<dbReference type="SUPFAM" id="SSF53850">
    <property type="entry name" value="Periplasmic binding protein-like II"/>
    <property type="match status" value="2"/>
</dbReference>
<proteinExistence type="inferred from homology"/>
<dbReference type="SMART" id="SM00388">
    <property type="entry name" value="HisKA"/>
    <property type="match status" value="1"/>
</dbReference>
<evidence type="ECO:0000256" key="10">
    <source>
        <dbReference type="ARBA" id="ARBA00022898"/>
    </source>
</evidence>
<dbReference type="AlphaFoldDB" id="A0A7M1AUN9"/>
<name>A0A7M1AUN9_9BACT</name>
<gene>
    <name evidence="18" type="ORF">FJR03_04800</name>
</gene>
<dbReference type="InterPro" id="IPR003661">
    <property type="entry name" value="HisK_dim/P_dom"/>
</dbReference>
<comment type="catalytic activity">
    <reaction evidence="1">
        <text>ATP + protein L-histidine = ADP + protein N-phospho-L-histidine.</text>
        <dbReference type="EC" id="2.7.13.3"/>
    </reaction>
</comment>
<evidence type="ECO:0000256" key="12">
    <source>
        <dbReference type="ARBA" id="ARBA00023004"/>
    </source>
</evidence>
<evidence type="ECO:0000256" key="1">
    <source>
        <dbReference type="ARBA" id="ARBA00000085"/>
    </source>
</evidence>
<keyword evidence="19" id="KW-1185">Reference proteome</keyword>
<dbReference type="KEGG" id="smax:FJR03_04800"/>